<organism evidence="12 13">
    <name type="scientific">Cuscuta campestris</name>
    <dbReference type="NCBI Taxonomy" id="132261"/>
    <lineage>
        <taxon>Eukaryota</taxon>
        <taxon>Viridiplantae</taxon>
        <taxon>Streptophyta</taxon>
        <taxon>Embryophyta</taxon>
        <taxon>Tracheophyta</taxon>
        <taxon>Spermatophyta</taxon>
        <taxon>Magnoliopsida</taxon>
        <taxon>eudicotyledons</taxon>
        <taxon>Gunneridae</taxon>
        <taxon>Pentapetalae</taxon>
        <taxon>asterids</taxon>
        <taxon>lamiids</taxon>
        <taxon>Solanales</taxon>
        <taxon>Convolvulaceae</taxon>
        <taxon>Cuscuteae</taxon>
        <taxon>Cuscuta</taxon>
        <taxon>Cuscuta subgen. Grammica</taxon>
        <taxon>Cuscuta sect. Cleistogrammica</taxon>
    </lineage>
</organism>
<dbReference type="PRINTS" id="PR00367">
    <property type="entry name" value="ETHRSPELEMNT"/>
</dbReference>
<comment type="subcellular location">
    <subcellularLocation>
        <location evidence="1">Nucleus</location>
    </subcellularLocation>
</comment>
<accession>A0A484M4V1</accession>
<evidence type="ECO:0000259" key="11">
    <source>
        <dbReference type="PROSITE" id="PS51352"/>
    </source>
</evidence>
<feature type="domain" description="Thioredoxin" evidence="11">
    <location>
        <begin position="348"/>
        <end position="467"/>
    </location>
</feature>
<dbReference type="AlphaFoldDB" id="A0A484M4V1"/>
<evidence type="ECO:0000256" key="8">
    <source>
        <dbReference type="ARBA" id="ARBA00023284"/>
    </source>
</evidence>
<evidence type="ECO:0008006" key="14">
    <source>
        <dbReference type="Google" id="ProtNLM"/>
    </source>
</evidence>
<keyword evidence="3" id="KW-0805">Transcription regulation</keyword>
<evidence type="ECO:0000313" key="12">
    <source>
        <dbReference type="EMBL" id="VFQ83635.1"/>
    </source>
</evidence>
<dbReference type="SUPFAM" id="SSF54171">
    <property type="entry name" value="DNA-binding domain"/>
    <property type="match status" value="1"/>
</dbReference>
<keyword evidence="6" id="KW-0804">Transcription</keyword>
<evidence type="ECO:0000256" key="6">
    <source>
        <dbReference type="ARBA" id="ARBA00023163"/>
    </source>
</evidence>
<dbReference type="InterPro" id="IPR036955">
    <property type="entry name" value="AP2/ERF_dom_sf"/>
</dbReference>
<dbReference type="PANTHER" id="PTHR47192:SF4">
    <property type="entry name" value="THIOREDOXIN-LIKE 3-2, CHLOROPLASTIC"/>
    <property type="match status" value="1"/>
</dbReference>
<dbReference type="Proteomes" id="UP000595140">
    <property type="component" value="Unassembled WGS sequence"/>
</dbReference>
<dbReference type="InterPro" id="IPR036249">
    <property type="entry name" value="Thioredoxin-like_sf"/>
</dbReference>
<evidence type="ECO:0000313" key="13">
    <source>
        <dbReference type="Proteomes" id="UP000595140"/>
    </source>
</evidence>
<dbReference type="InterPro" id="IPR001471">
    <property type="entry name" value="AP2/ERF_dom"/>
</dbReference>
<dbReference type="GO" id="GO:0009570">
    <property type="term" value="C:chloroplast stroma"/>
    <property type="evidence" value="ECO:0007669"/>
    <property type="project" value="InterPro"/>
</dbReference>
<dbReference type="PANTHER" id="PTHR47192">
    <property type="entry name" value="THIOREDOXIN-LIKE 3-2, CHLOROPLASTIC"/>
    <property type="match status" value="1"/>
</dbReference>
<dbReference type="FunFam" id="3.40.30.10:FF:000245">
    <property type="entry name" value="Thioredoxin"/>
    <property type="match status" value="1"/>
</dbReference>
<dbReference type="PROSITE" id="PS51352">
    <property type="entry name" value="THIOREDOXIN_2"/>
    <property type="match status" value="1"/>
</dbReference>
<keyword evidence="8" id="KW-0676">Redox-active center</keyword>
<dbReference type="InterPro" id="IPR013766">
    <property type="entry name" value="Thioredoxin_domain"/>
</dbReference>
<dbReference type="InterPro" id="IPR044253">
    <property type="entry name" value="WCRKC1/2"/>
</dbReference>
<name>A0A484M4V1_9ASTE</name>
<dbReference type="GO" id="GO:0005634">
    <property type="term" value="C:nucleus"/>
    <property type="evidence" value="ECO:0007669"/>
    <property type="project" value="UniProtKB-SubCell"/>
</dbReference>
<keyword evidence="5" id="KW-1015">Disulfide bond</keyword>
<gene>
    <name evidence="12" type="ORF">CCAM_LOCUS25411</name>
</gene>
<dbReference type="PROSITE" id="PS51032">
    <property type="entry name" value="AP2_ERF"/>
    <property type="match status" value="1"/>
</dbReference>
<evidence type="ECO:0000256" key="7">
    <source>
        <dbReference type="ARBA" id="ARBA00023242"/>
    </source>
</evidence>
<dbReference type="GO" id="GO:0003677">
    <property type="term" value="F:DNA binding"/>
    <property type="evidence" value="ECO:0007669"/>
    <property type="project" value="UniProtKB-KW"/>
</dbReference>
<proteinExistence type="predicted"/>
<dbReference type="Gene3D" id="3.30.730.10">
    <property type="entry name" value="AP2/ERF domain"/>
    <property type="match status" value="1"/>
</dbReference>
<dbReference type="EMBL" id="OOIL02002583">
    <property type="protein sequence ID" value="VFQ83635.1"/>
    <property type="molecule type" value="Genomic_DNA"/>
</dbReference>
<evidence type="ECO:0000256" key="1">
    <source>
        <dbReference type="ARBA" id="ARBA00004123"/>
    </source>
</evidence>
<dbReference type="Pfam" id="PF00085">
    <property type="entry name" value="Thioredoxin"/>
    <property type="match status" value="1"/>
</dbReference>
<dbReference type="InterPro" id="IPR016177">
    <property type="entry name" value="DNA-bd_dom_sf"/>
</dbReference>
<dbReference type="OrthoDB" id="2121326at2759"/>
<keyword evidence="2" id="KW-0813">Transport</keyword>
<feature type="region of interest" description="Disordered" evidence="9">
    <location>
        <begin position="134"/>
        <end position="154"/>
    </location>
</feature>
<dbReference type="CDD" id="cd00018">
    <property type="entry name" value="AP2"/>
    <property type="match status" value="1"/>
</dbReference>
<evidence type="ECO:0000256" key="5">
    <source>
        <dbReference type="ARBA" id="ARBA00023157"/>
    </source>
</evidence>
<keyword evidence="7" id="KW-0539">Nucleus</keyword>
<keyword evidence="2" id="KW-0249">Electron transport</keyword>
<sequence length="468" mass="52972">MKEKKSGKSDFSCVRKVKIICEDPDATESDTDEDFSCPHGTTRRRSSRRIVKEVIIPFQEKPKIKDNGILGSRKEPILHLPKGVRRRAWGKYAAEIRDPITKKREWLGTFVNAEDAGRAYATRKAEIERIIKNNNTPNNNLASEKRQNCSSSSSESTANVVSSLMDQELIFFGLEESARDGNDLKSLGFDDHNINLCDSPAKLWDFSDCFALFDPEEIFQCSDDGSEEMMVMDCLWHEDRTPELSAEELQWLDETFSSIAPWKLESHTKKYRNPDMPGALQTSPASNSNIGHLLRAKTPFCFSNLKFIRANDWNPNIVSPISIKFHRRGGKIEALAKCEEDEEEGFVHAIGDSPASIALQPISGEDQFDGVTAGESVIILWMAMWCRKCIFLKPKLEKLAADYYPSVRFYSVDVNNCPHKLVVRAGVTKMPTIQLWKNGKKHGEVIGGHKAHLVVNEVREMIESETNW</sequence>
<dbReference type="GO" id="GO:0003700">
    <property type="term" value="F:DNA-binding transcription factor activity"/>
    <property type="evidence" value="ECO:0007669"/>
    <property type="project" value="InterPro"/>
</dbReference>
<protein>
    <recommendedName>
        <fullName evidence="14">Thioredoxin domain-containing protein</fullName>
    </recommendedName>
</protein>
<dbReference type="SMART" id="SM00380">
    <property type="entry name" value="AP2"/>
    <property type="match status" value="1"/>
</dbReference>
<evidence type="ECO:0000256" key="2">
    <source>
        <dbReference type="ARBA" id="ARBA00022982"/>
    </source>
</evidence>
<evidence type="ECO:0000256" key="9">
    <source>
        <dbReference type="SAM" id="MobiDB-lite"/>
    </source>
</evidence>
<evidence type="ECO:0000259" key="10">
    <source>
        <dbReference type="PROSITE" id="PS51032"/>
    </source>
</evidence>
<feature type="domain" description="AP2/ERF" evidence="10">
    <location>
        <begin position="80"/>
        <end position="137"/>
    </location>
</feature>
<evidence type="ECO:0000256" key="3">
    <source>
        <dbReference type="ARBA" id="ARBA00023015"/>
    </source>
</evidence>
<dbReference type="CDD" id="cd02947">
    <property type="entry name" value="TRX_family"/>
    <property type="match status" value="1"/>
</dbReference>
<dbReference type="SUPFAM" id="SSF52833">
    <property type="entry name" value="Thioredoxin-like"/>
    <property type="match status" value="1"/>
</dbReference>
<reference evidence="12 13" key="1">
    <citation type="submission" date="2018-04" db="EMBL/GenBank/DDBJ databases">
        <authorList>
            <person name="Vogel A."/>
        </authorList>
    </citation>
    <scope>NUCLEOTIDE SEQUENCE [LARGE SCALE GENOMIC DNA]</scope>
</reference>
<dbReference type="Gene3D" id="3.40.30.10">
    <property type="entry name" value="Glutaredoxin"/>
    <property type="match status" value="1"/>
</dbReference>
<keyword evidence="4" id="KW-0238">DNA-binding</keyword>
<evidence type="ECO:0000256" key="4">
    <source>
        <dbReference type="ARBA" id="ARBA00023125"/>
    </source>
</evidence>
<keyword evidence="13" id="KW-1185">Reference proteome</keyword>